<accession>A0A4Z2IGH9</accession>
<evidence type="ECO:0000259" key="8">
    <source>
        <dbReference type="Pfam" id="PF16363"/>
    </source>
</evidence>
<proteinExistence type="inferred from homology"/>
<dbReference type="Gene3D" id="3.90.25.10">
    <property type="entry name" value="UDP-galactose 4-epimerase, domain 1"/>
    <property type="match status" value="2"/>
</dbReference>
<dbReference type="EMBL" id="SRLO01000089">
    <property type="protein sequence ID" value="TNN76871.1"/>
    <property type="molecule type" value="Genomic_DNA"/>
</dbReference>
<evidence type="ECO:0000256" key="6">
    <source>
        <dbReference type="ARBA" id="ARBA00031085"/>
    </source>
</evidence>
<feature type="domain" description="NAD(P)-binding" evidence="8">
    <location>
        <begin position="356"/>
        <end position="399"/>
    </location>
</feature>
<dbReference type="SUPFAM" id="SSF51735">
    <property type="entry name" value="NAD(P)-binding Rossmann-fold domains"/>
    <property type="match status" value="1"/>
</dbReference>
<comment type="similarity">
    <text evidence="3">Belongs to the NAD(P)-dependent epimerase/dehydratase family. GDP-mannose 4,6-dehydratase subfamily.</text>
</comment>
<dbReference type="InterPro" id="IPR016040">
    <property type="entry name" value="NAD(P)-bd_dom"/>
</dbReference>
<keyword evidence="10" id="KW-1185">Reference proteome</keyword>
<dbReference type="EC" id="4.2.1.47" evidence="4"/>
<feature type="domain" description="NAD(P)-binding" evidence="8">
    <location>
        <begin position="64"/>
        <end position="166"/>
    </location>
</feature>
<evidence type="ECO:0000256" key="2">
    <source>
        <dbReference type="ARBA" id="ARBA00004912"/>
    </source>
</evidence>
<evidence type="ECO:0000313" key="10">
    <source>
        <dbReference type="Proteomes" id="UP000314294"/>
    </source>
</evidence>
<organism evidence="9 10">
    <name type="scientific">Liparis tanakae</name>
    <name type="common">Tanaka's snailfish</name>
    <dbReference type="NCBI Taxonomy" id="230148"/>
    <lineage>
        <taxon>Eukaryota</taxon>
        <taxon>Metazoa</taxon>
        <taxon>Chordata</taxon>
        <taxon>Craniata</taxon>
        <taxon>Vertebrata</taxon>
        <taxon>Euteleostomi</taxon>
        <taxon>Actinopterygii</taxon>
        <taxon>Neopterygii</taxon>
        <taxon>Teleostei</taxon>
        <taxon>Neoteleostei</taxon>
        <taxon>Acanthomorphata</taxon>
        <taxon>Eupercaria</taxon>
        <taxon>Perciformes</taxon>
        <taxon>Cottioidei</taxon>
        <taxon>Cottales</taxon>
        <taxon>Liparidae</taxon>
        <taxon>Liparis</taxon>
    </lineage>
</organism>
<dbReference type="FunFam" id="3.40.50.720:FF:000924">
    <property type="entry name" value="GDP-mannose 4,6 dehydratase"/>
    <property type="match status" value="1"/>
</dbReference>
<comment type="pathway">
    <text evidence="2">Nucleotide-sugar biosynthesis; GDP-L-fucose biosynthesis via de novo pathway; GDP-L-fucose from GDP-alpha-D-mannose: step 1/2.</text>
</comment>
<dbReference type="Pfam" id="PF16363">
    <property type="entry name" value="GDP_Man_Dehyd"/>
    <property type="match status" value="2"/>
</dbReference>
<comment type="cofactor">
    <cofactor evidence="1">
        <name>NADP(+)</name>
        <dbReference type="ChEBI" id="CHEBI:58349"/>
    </cofactor>
</comment>
<gene>
    <name evidence="9" type="primary">Gmds_1</name>
    <name evidence="9" type="ORF">EYF80_012924</name>
</gene>
<dbReference type="GO" id="GO:0008446">
    <property type="term" value="F:GDP-mannose 4,6-dehydratase activity"/>
    <property type="evidence" value="ECO:0007669"/>
    <property type="project" value="UniProtKB-EC"/>
</dbReference>
<dbReference type="Proteomes" id="UP000314294">
    <property type="component" value="Unassembled WGS sequence"/>
</dbReference>
<evidence type="ECO:0000256" key="3">
    <source>
        <dbReference type="ARBA" id="ARBA00009263"/>
    </source>
</evidence>
<dbReference type="PANTHER" id="PTHR43715">
    <property type="entry name" value="GDP-MANNOSE 4,6-DEHYDRATASE"/>
    <property type="match status" value="1"/>
</dbReference>
<feature type="compositionally biased region" description="Pro residues" evidence="7">
    <location>
        <begin position="297"/>
        <end position="326"/>
    </location>
</feature>
<sequence length="454" mass="49764">MMKDVEEGGECARVQAQTSSVTQCQQDRTGGGEIPPRVSSQHVTTEIQLCLGSAGIVGRSNGRISFELAEYTANVDGVGTLRLLDAVKTCGLTNSVKFYQASTSELYGKVQEIPQTETTPFYPRSPYGAAKLYAYWIVVNFREAYNLFAVNGILFNHESPRRVYSQLSRDGVVAIDVLEAGEGIGRRQHYCSERAVGFTPATSILRVTAVVAHKAGTRRCDVARCPTAALHNPVWRLCWLDWPVFTQAPGARRDPAAAPRGPNISHKHLKRSTNKPPTSIVLQRKTFRRATGKVKRPPMPPLGSKPPASPPLRLPSPASSPSPPSSWLPCGAAASKGNTLTPGPVTEEALSTARQAGSNFVTRKISRSVAKIHLGQQETFSLGNLDSKRDWGHAKDYVERNGDREREGGAVEERGGFMLRGHRLHSGFPQLTHVLDPFRPPSPFPKRPQKKERY</sequence>
<dbReference type="InterPro" id="IPR036291">
    <property type="entry name" value="NAD(P)-bd_dom_sf"/>
</dbReference>
<evidence type="ECO:0000256" key="5">
    <source>
        <dbReference type="ARBA" id="ARBA00023239"/>
    </source>
</evidence>
<dbReference type="InterPro" id="IPR006368">
    <property type="entry name" value="GDP_Man_deHydtase"/>
</dbReference>
<dbReference type="UniPathway" id="UPA00128">
    <property type="reaction ID" value="UER00190"/>
</dbReference>
<evidence type="ECO:0000256" key="1">
    <source>
        <dbReference type="ARBA" id="ARBA00001937"/>
    </source>
</evidence>
<feature type="region of interest" description="Disordered" evidence="7">
    <location>
        <begin position="432"/>
        <end position="454"/>
    </location>
</feature>
<dbReference type="GO" id="GO:0042351">
    <property type="term" value="P:'de novo' GDP-L-fucose biosynthetic process"/>
    <property type="evidence" value="ECO:0007669"/>
    <property type="project" value="UniProtKB-UniPathway"/>
</dbReference>
<dbReference type="OrthoDB" id="10253554at2759"/>
<feature type="region of interest" description="Disordered" evidence="7">
    <location>
        <begin position="251"/>
        <end position="342"/>
    </location>
</feature>
<evidence type="ECO:0000256" key="7">
    <source>
        <dbReference type="SAM" id="MobiDB-lite"/>
    </source>
</evidence>
<name>A0A4Z2IGH9_9TELE</name>
<keyword evidence="5" id="KW-0456">Lyase</keyword>
<dbReference type="AlphaFoldDB" id="A0A4Z2IGH9"/>
<dbReference type="Gene3D" id="3.40.50.720">
    <property type="entry name" value="NAD(P)-binding Rossmann-like Domain"/>
    <property type="match status" value="1"/>
</dbReference>
<comment type="caution">
    <text evidence="9">The sequence shown here is derived from an EMBL/GenBank/DDBJ whole genome shotgun (WGS) entry which is preliminary data.</text>
</comment>
<evidence type="ECO:0000313" key="9">
    <source>
        <dbReference type="EMBL" id="TNN76871.1"/>
    </source>
</evidence>
<protein>
    <recommendedName>
        <fullName evidence="4">GDP-mannose 4,6-dehydratase</fullName>
        <ecNumber evidence="4">4.2.1.47</ecNumber>
    </recommendedName>
    <alternativeName>
        <fullName evidence="6">GDP-D-mannose dehydratase</fullName>
    </alternativeName>
</protein>
<reference evidence="9 10" key="1">
    <citation type="submission" date="2019-03" db="EMBL/GenBank/DDBJ databases">
        <title>First draft genome of Liparis tanakae, snailfish: a comprehensive survey of snailfish specific genes.</title>
        <authorList>
            <person name="Kim W."/>
            <person name="Song I."/>
            <person name="Jeong J.-H."/>
            <person name="Kim D."/>
            <person name="Kim S."/>
            <person name="Ryu S."/>
            <person name="Song J.Y."/>
            <person name="Lee S.K."/>
        </authorList>
    </citation>
    <scope>NUCLEOTIDE SEQUENCE [LARGE SCALE GENOMIC DNA]</scope>
    <source>
        <tissue evidence="9">Muscle</tissue>
    </source>
</reference>
<dbReference type="PANTHER" id="PTHR43715:SF1">
    <property type="entry name" value="GDP-MANNOSE 4,6 DEHYDRATASE"/>
    <property type="match status" value="1"/>
</dbReference>
<evidence type="ECO:0000256" key="4">
    <source>
        <dbReference type="ARBA" id="ARBA00011989"/>
    </source>
</evidence>
<feature type="compositionally biased region" description="Basic residues" evidence="7">
    <location>
        <begin position="285"/>
        <end position="296"/>
    </location>
</feature>